<feature type="transmembrane region" description="Helical" evidence="8">
    <location>
        <begin position="77"/>
        <end position="96"/>
    </location>
</feature>
<dbReference type="Proteomes" id="UP000294927">
    <property type="component" value="Unassembled WGS sequence"/>
</dbReference>
<evidence type="ECO:0000256" key="8">
    <source>
        <dbReference type="SAM" id="Phobius"/>
    </source>
</evidence>
<comment type="subcellular location">
    <subcellularLocation>
        <location evidence="1">Cell membrane</location>
        <topology evidence="1">Multi-pass membrane protein</topology>
    </subcellularLocation>
</comment>
<evidence type="ECO:0000259" key="9">
    <source>
        <dbReference type="Pfam" id="PF13231"/>
    </source>
</evidence>
<keyword evidence="3 10" id="KW-0328">Glycosyltransferase</keyword>
<dbReference type="InterPro" id="IPR050297">
    <property type="entry name" value="LipidA_mod_glycosyltrf_83"/>
</dbReference>
<keyword evidence="11" id="KW-1185">Reference proteome</keyword>
<keyword evidence="6 8" id="KW-1133">Transmembrane helix</keyword>
<comment type="caution">
    <text evidence="10">The sequence shown here is derived from an EMBL/GenBank/DDBJ whole genome shotgun (WGS) entry which is preliminary data.</text>
</comment>
<name>A0A4R7VZ10_9PSEU</name>
<organism evidence="10 11">
    <name type="scientific">Actinophytocola oryzae</name>
    <dbReference type="NCBI Taxonomy" id="502181"/>
    <lineage>
        <taxon>Bacteria</taxon>
        <taxon>Bacillati</taxon>
        <taxon>Actinomycetota</taxon>
        <taxon>Actinomycetes</taxon>
        <taxon>Pseudonocardiales</taxon>
        <taxon>Pseudonocardiaceae</taxon>
    </lineage>
</organism>
<evidence type="ECO:0000256" key="7">
    <source>
        <dbReference type="ARBA" id="ARBA00023136"/>
    </source>
</evidence>
<keyword evidence="7 8" id="KW-0472">Membrane</keyword>
<evidence type="ECO:0000256" key="3">
    <source>
        <dbReference type="ARBA" id="ARBA00022676"/>
    </source>
</evidence>
<dbReference type="InterPro" id="IPR038731">
    <property type="entry name" value="RgtA/B/C-like"/>
</dbReference>
<evidence type="ECO:0000313" key="10">
    <source>
        <dbReference type="EMBL" id="TDV55430.1"/>
    </source>
</evidence>
<dbReference type="EMBL" id="SOCP01000003">
    <property type="protein sequence ID" value="TDV55430.1"/>
    <property type="molecule type" value="Genomic_DNA"/>
</dbReference>
<dbReference type="AlphaFoldDB" id="A0A4R7VZ10"/>
<evidence type="ECO:0000256" key="2">
    <source>
        <dbReference type="ARBA" id="ARBA00022475"/>
    </source>
</evidence>
<dbReference type="GO" id="GO:0016763">
    <property type="term" value="F:pentosyltransferase activity"/>
    <property type="evidence" value="ECO:0007669"/>
    <property type="project" value="TreeGrafter"/>
</dbReference>
<feature type="transmembrane region" description="Helical" evidence="8">
    <location>
        <begin position="327"/>
        <end position="349"/>
    </location>
</feature>
<dbReference type="GO" id="GO:0005886">
    <property type="term" value="C:plasma membrane"/>
    <property type="evidence" value="ECO:0007669"/>
    <property type="project" value="UniProtKB-SubCell"/>
</dbReference>
<feature type="domain" description="Glycosyltransferase RgtA/B/C/D-like" evidence="9">
    <location>
        <begin position="55"/>
        <end position="215"/>
    </location>
</feature>
<feature type="transmembrane region" description="Helical" evidence="8">
    <location>
        <begin position="247"/>
        <end position="266"/>
    </location>
</feature>
<keyword evidence="5 8" id="KW-0812">Transmembrane</keyword>
<dbReference type="PANTHER" id="PTHR33908:SF11">
    <property type="entry name" value="MEMBRANE PROTEIN"/>
    <property type="match status" value="1"/>
</dbReference>
<evidence type="ECO:0000256" key="5">
    <source>
        <dbReference type="ARBA" id="ARBA00022692"/>
    </source>
</evidence>
<feature type="transmembrane region" description="Helical" evidence="8">
    <location>
        <begin position="171"/>
        <end position="188"/>
    </location>
</feature>
<protein>
    <submittedName>
        <fullName evidence="10">Dolichyl-phosphate-mannose-protein mannosyltransferase</fullName>
    </submittedName>
</protein>
<evidence type="ECO:0000256" key="6">
    <source>
        <dbReference type="ARBA" id="ARBA00022989"/>
    </source>
</evidence>
<accession>A0A4R7VZ10</accession>
<gene>
    <name evidence="10" type="ORF">CLV71_103671</name>
</gene>
<dbReference type="Pfam" id="PF13231">
    <property type="entry name" value="PMT_2"/>
    <property type="match status" value="1"/>
</dbReference>
<dbReference type="PANTHER" id="PTHR33908">
    <property type="entry name" value="MANNOSYLTRANSFERASE YKCB-RELATED"/>
    <property type="match status" value="1"/>
</dbReference>
<proteinExistence type="predicted"/>
<feature type="transmembrane region" description="Helical" evidence="8">
    <location>
        <begin position="273"/>
        <end position="290"/>
    </location>
</feature>
<evidence type="ECO:0000256" key="4">
    <source>
        <dbReference type="ARBA" id="ARBA00022679"/>
    </source>
</evidence>
<evidence type="ECO:0000313" key="11">
    <source>
        <dbReference type="Proteomes" id="UP000294927"/>
    </source>
</evidence>
<dbReference type="GO" id="GO:0009103">
    <property type="term" value="P:lipopolysaccharide biosynthetic process"/>
    <property type="evidence" value="ECO:0007669"/>
    <property type="project" value="UniProtKB-ARBA"/>
</dbReference>
<sequence>MGETRDLPPFAARAVGVVVAVQAVVLTALSGRYGFHRDELYFLAAGDRPDWGYVDQPPITPLLARLSTAVFGDTPTGLRVVATLLGAATVVVVALVARELGGGRDAQVFAAVATALSAYAVVVSHMLTTNSVDMLLWALVGLFALRLFRTGDGRWWLAVGAAVGVGMANKWLILVLVLAIGVSLLVLGPRSVLRTWWLAAGVGVALVVAAPVLVWQAAHDFPLLTVASGISQDDGAESRILFVPMQLVYVSPVLVPVWVAGIVRLFRDPDARALALAYPVLCVVLLVLGGKPYYSIPLLVLMTAAGAEPTSRWLARGGRGRRVGAGVAAVVGALVSTVVGLPLLPAAALGPVVAMNAEQGEQVGWHEFATTVADVWDRIPAADRDRAVIFAGNFGEAGAIERFHAELGVPVPYSGHMSYADWGPPADSMSGPVVLVGVDPGRDFTGCERVTEIDIGYDWDNDEVGTDVWLCDGPARPWSRLWPDLRRYY</sequence>
<feature type="transmembrane region" description="Helical" evidence="8">
    <location>
        <begin position="195"/>
        <end position="218"/>
    </location>
</feature>
<dbReference type="RefSeq" id="WP_133902487.1">
    <property type="nucleotide sequence ID" value="NZ_SOCP01000003.1"/>
</dbReference>
<reference evidence="10 11" key="1">
    <citation type="submission" date="2019-03" db="EMBL/GenBank/DDBJ databases">
        <title>Genomic Encyclopedia of Archaeal and Bacterial Type Strains, Phase II (KMG-II): from individual species to whole genera.</title>
        <authorList>
            <person name="Goeker M."/>
        </authorList>
    </citation>
    <scope>NUCLEOTIDE SEQUENCE [LARGE SCALE GENOMIC DNA]</scope>
    <source>
        <strain evidence="10 11">DSM 45499</strain>
    </source>
</reference>
<keyword evidence="4 10" id="KW-0808">Transferase</keyword>
<dbReference type="OrthoDB" id="5166595at2"/>
<feature type="transmembrane region" description="Helical" evidence="8">
    <location>
        <begin position="12"/>
        <end position="31"/>
    </location>
</feature>
<keyword evidence="2" id="KW-1003">Cell membrane</keyword>
<evidence type="ECO:0000256" key="1">
    <source>
        <dbReference type="ARBA" id="ARBA00004651"/>
    </source>
</evidence>
<feature type="transmembrane region" description="Helical" evidence="8">
    <location>
        <begin position="108"/>
        <end position="127"/>
    </location>
</feature>